<gene>
    <name evidence="1" type="ORF">N3K66_002250</name>
</gene>
<reference evidence="1" key="1">
    <citation type="submission" date="2022-10" db="EMBL/GenBank/DDBJ databases">
        <title>Complete Genome of Trichothecium roseum strain YXFP-22015, a Plant Pathogen Isolated from Citrus.</title>
        <authorList>
            <person name="Wang Y."/>
            <person name="Zhu L."/>
        </authorList>
    </citation>
    <scope>NUCLEOTIDE SEQUENCE</scope>
    <source>
        <strain evidence="1">YXFP-22015</strain>
    </source>
</reference>
<dbReference type="Proteomes" id="UP001163324">
    <property type="component" value="Chromosome 2"/>
</dbReference>
<keyword evidence="2" id="KW-1185">Reference proteome</keyword>
<name>A0ACC0VAV2_9HYPO</name>
<evidence type="ECO:0000313" key="1">
    <source>
        <dbReference type="EMBL" id="KAI9902898.1"/>
    </source>
</evidence>
<organism evidence="1 2">
    <name type="scientific">Trichothecium roseum</name>
    <dbReference type="NCBI Taxonomy" id="47278"/>
    <lineage>
        <taxon>Eukaryota</taxon>
        <taxon>Fungi</taxon>
        <taxon>Dikarya</taxon>
        <taxon>Ascomycota</taxon>
        <taxon>Pezizomycotina</taxon>
        <taxon>Sordariomycetes</taxon>
        <taxon>Hypocreomycetidae</taxon>
        <taxon>Hypocreales</taxon>
        <taxon>Hypocreales incertae sedis</taxon>
        <taxon>Trichothecium</taxon>
    </lineage>
</organism>
<accession>A0ACC0VAV2</accession>
<protein>
    <submittedName>
        <fullName evidence="1">Uncharacterized protein</fullName>
    </submittedName>
</protein>
<comment type="caution">
    <text evidence="1">The sequence shown here is derived from an EMBL/GenBank/DDBJ whole genome shotgun (WGS) entry which is preliminary data.</text>
</comment>
<dbReference type="EMBL" id="CM047941">
    <property type="protein sequence ID" value="KAI9902898.1"/>
    <property type="molecule type" value="Genomic_DNA"/>
</dbReference>
<sequence length="69" mass="8123">MGVFDNKNKVPQHQRFYQAAYKAHTRLWMIGPRARWYMTPYLVLLWGSLGATLYASSRKVMGHNTWFSS</sequence>
<evidence type="ECO:0000313" key="2">
    <source>
        <dbReference type="Proteomes" id="UP001163324"/>
    </source>
</evidence>
<proteinExistence type="predicted"/>